<dbReference type="EMBL" id="CP012198">
    <property type="protein sequence ID" value="ANZ22246.1"/>
    <property type="molecule type" value="Genomic_DNA"/>
</dbReference>
<name>A0A1B2H864_ECOLX</name>
<keyword evidence="1" id="KW-0614">Plasmid</keyword>
<gene>
    <name evidence="1" type="ORF">AKG29_01345</name>
</gene>
<evidence type="ECO:0000313" key="1">
    <source>
        <dbReference type="EMBL" id="ANZ22246.1"/>
    </source>
</evidence>
<dbReference type="AlphaFoldDB" id="A0A1B2H864"/>
<organism evidence="1">
    <name type="scientific">Escherichia coli</name>
    <dbReference type="NCBI Taxonomy" id="562"/>
    <lineage>
        <taxon>Bacteria</taxon>
        <taxon>Pseudomonadati</taxon>
        <taxon>Pseudomonadota</taxon>
        <taxon>Gammaproteobacteria</taxon>
        <taxon>Enterobacterales</taxon>
        <taxon>Enterobacteriaceae</taxon>
        <taxon>Escherichia</taxon>
    </lineage>
</organism>
<sequence>MHEYAHKCIARKFTPFSRGKSCFRRSSHPKTVNGDAIYCVAVKRCRRSRKTRCQHVQEGGDVQMAQRMKVTYELKE</sequence>
<geneLocation type="plasmid" evidence="1">
    <name>p8401</name>
</geneLocation>
<accession>A0A1B2H864</accession>
<reference evidence="1" key="1">
    <citation type="submission" date="2015-07" db="EMBL/GenBank/DDBJ databases">
        <title>Genomic insight into acquired antimicrobial resistance determinants in a multidrug resistant Escherichia coli isolate from healthy chicken in China.</title>
        <authorList>
            <person name="Lei C.W."/>
            <person name="Zhang A.Y."/>
            <person name="Wang H.N."/>
        </authorList>
    </citation>
    <scope>NUCLEOTIDE SEQUENCE [LARGE SCALE GENOMIC DNA]</scope>
    <source>
        <strain evidence="1">ECwhn14</strain>
        <plasmid evidence="1">p8401</plasmid>
    </source>
</reference>
<protein>
    <submittedName>
        <fullName evidence="1">Uncharacterized protein</fullName>
    </submittedName>
</protein>
<proteinExistence type="predicted"/>